<evidence type="ECO:0000313" key="1">
    <source>
        <dbReference type="EMBL" id="MBF6358224.1"/>
    </source>
</evidence>
<comment type="caution">
    <text evidence="1">The sequence shown here is derived from an EMBL/GenBank/DDBJ whole genome shotgun (WGS) entry which is preliminary data.</text>
</comment>
<sequence length="140" mass="14926">MTSLADQIRAQAAFTPPPGQMNALHELADKAAEVEAERDQFKAGARELGLMLQKLNEMALDITDTTPDEDGFIDWQGVWESVADLGADLAAARAVLARVNAALATHPRCDVHPDDDAVSCGWKRAVASVQGALDSEADRG</sequence>
<accession>A0ABS0DID1</accession>
<proteinExistence type="predicted"/>
<gene>
    <name evidence="1" type="ORF">IU449_27380</name>
</gene>
<reference evidence="1 2" key="1">
    <citation type="submission" date="2020-10" db="EMBL/GenBank/DDBJ databases">
        <title>Identification of Nocardia species via Next-generation sequencing and recognition of intraspecies genetic diversity.</title>
        <authorList>
            <person name="Li P."/>
            <person name="Li P."/>
            <person name="Lu B."/>
        </authorList>
    </citation>
    <scope>NUCLEOTIDE SEQUENCE [LARGE SCALE GENOMIC DNA]</scope>
    <source>
        <strain evidence="1 2">BJ06-0143</strain>
    </source>
</reference>
<evidence type="ECO:0000313" key="2">
    <source>
        <dbReference type="Proteomes" id="UP000707731"/>
    </source>
</evidence>
<organism evidence="1 2">
    <name type="scientific">Nocardia higoensis</name>
    <dbReference type="NCBI Taxonomy" id="228599"/>
    <lineage>
        <taxon>Bacteria</taxon>
        <taxon>Bacillati</taxon>
        <taxon>Actinomycetota</taxon>
        <taxon>Actinomycetes</taxon>
        <taxon>Mycobacteriales</taxon>
        <taxon>Nocardiaceae</taxon>
        <taxon>Nocardia</taxon>
    </lineage>
</organism>
<dbReference type="Proteomes" id="UP000707731">
    <property type="component" value="Unassembled WGS sequence"/>
</dbReference>
<name>A0ABS0DID1_9NOCA</name>
<keyword evidence="2" id="KW-1185">Reference proteome</keyword>
<dbReference type="EMBL" id="JADLQN010000010">
    <property type="protein sequence ID" value="MBF6358224.1"/>
    <property type="molecule type" value="Genomic_DNA"/>
</dbReference>
<protein>
    <submittedName>
        <fullName evidence="1">Uncharacterized protein</fullName>
    </submittedName>
</protein>
<dbReference type="RefSeq" id="WP_195005059.1">
    <property type="nucleotide sequence ID" value="NZ_JADLQN010000010.1"/>
</dbReference>